<evidence type="ECO:0000259" key="11">
    <source>
        <dbReference type="PROSITE" id="PS51444"/>
    </source>
</evidence>
<dbReference type="Gene3D" id="6.10.140.1330">
    <property type="match status" value="1"/>
</dbReference>
<reference evidence="12 13" key="1">
    <citation type="submission" date="2022-01" db="EMBL/GenBank/DDBJ databases">
        <title>A high-quality chromosome-level genome assembly of rohu carp, Labeo rohita.</title>
        <authorList>
            <person name="Arick M.A. II"/>
            <person name="Hsu C.-Y."/>
            <person name="Magbanua Z."/>
            <person name="Pechanova O."/>
            <person name="Grover C."/>
            <person name="Miller E."/>
            <person name="Thrash A."/>
            <person name="Ezzel L."/>
            <person name="Alam S."/>
            <person name="Benzie J."/>
            <person name="Hamilton M."/>
            <person name="Karsi A."/>
            <person name="Lawrence M.L."/>
            <person name="Peterson D.G."/>
        </authorList>
    </citation>
    <scope>NUCLEOTIDE SEQUENCE [LARGE SCALE GENOMIC DNA]</scope>
    <source>
        <strain evidence="13">BAU-BD-2019</strain>
        <tissue evidence="12">Blood</tissue>
    </source>
</reference>
<feature type="transmembrane region" description="Helical" evidence="8">
    <location>
        <begin position="1896"/>
        <end position="1921"/>
    </location>
</feature>
<feature type="transmembrane region" description="Helical" evidence="8">
    <location>
        <begin position="1616"/>
        <end position="1637"/>
    </location>
</feature>
<name>A0ABQ8MIB2_LABRO</name>
<evidence type="ECO:0000256" key="7">
    <source>
        <dbReference type="SAM" id="MobiDB-lite"/>
    </source>
</evidence>
<feature type="transmembrane region" description="Helical" evidence="8">
    <location>
        <begin position="1933"/>
        <end position="1951"/>
    </location>
</feature>
<dbReference type="Gene3D" id="1.25.10.10">
    <property type="entry name" value="Leucine-rich Repeat Variant"/>
    <property type="match status" value="1"/>
</dbReference>
<gene>
    <name evidence="12" type="ORF">H4Q32_001489</name>
</gene>
<feature type="transmembrane region" description="Helical" evidence="8">
    <location>
        <begin position="1678"/>
        <end position="1696"/>
    </location>
</feature>
<feature type="region of interest" description="Disordered" evidence="7">
    <location>
        <begin position="2273"/>
        <end position="2401"/>
    </location>
</feature>
<dbReference type="InterPro" id="IPR014768">
    <property type="entry name" value="GBD/FH3_dom"/>
</dbReference>
<dbReference type="EMBL" id="JACTAM010000007">
    <property type="protein sequence ID" value="KAI2662597.1"/>
    <property type="molecule type" value="Genomic_DNA"/>
</dbReference>
<dbReference type="SMART" id="SM00498">
    <property type="entry name" value="FH2"/>
    <property type="match status" value="1"/>
</dbReference>
<feature type="transmembrane region" description="Helical" evidence="8">
    <location>
        <begin position="1776"/>
        <end position="1800"/>
    </location>
</feature>
<feature type="compositionally biased region" description="Low complexity" evidence="7">
    <location>
        <begin position="351"/>
        <end position="367"/>
    </location>
</feature>
<evidence type="ECO:0000256" key="8">
    <source>
        <dbReference type="SAM" id="Phobius"/>
    </source>
</evidence>
<dbReference type="InterPro" id="IPR011989">
    <property type="entry name" value="ARM-like"/>
</dbReference>
<protein>
    <recommendedName>
        <fullName evidence="6">Sodium/hydrogen exchanger</fullName>
    </recommendedName>
</protein>
<accession>A0ABQ8MIB2</accession>
<feature type="transmembrane region" description="Helical" evidence="8">
    <location>
        <begin position="1703"/>
        <end position="1725"/>
    </location>
</feature>
<dbReference type="InterPro" id="IPR014767">
    <property type="entry name" value="DAD_dom"/>
</dbReference>
<feature type="region of interest" description="Disordered" evidence="7">
    <location>
        <begin position="1138"/>
        <end position="1157"/>
    </location>
</feature>
<feature type="compositionally biased region" description="Acidic residues" evidence="7">
    <location>
        <begin position="595"/>
        <end position="611"/>
    </location>
</feature>
<comment type="similarity">
    <text evidence="6">Belongs to the monovalent cation:proton antiporter 1 (CPA1) transporter (TC 2.A.36) family.</text>
</comment>
<dbReference type="InterPro" id="IPR056771">
    <property type="entry name" value="FH3_FHOD1-3-like"/>
</dbReference>
<evidence type="ECO:0000256" key="2">
    <source>
        <dbReference type="ARBA" id="ARBA00022692"/>
    </source>
</evidence>
<dbReference type="PROSITE" id="PS51231">
    <property type="entry name" value="DAD"/>
    <property type="match status" value="1"/>
</dbReference>
<evidence type="ECO:0000259" key="9">
    <source>
        <dbReference type="PROSITE" id="PS51231"/>
    </source>
</evidence>
<dbReference type="PANTHER" id="PTHR45920:SF2">
    <property type="entry name" value="FH1_FH2 DOMAIN-CONTAINING PROTEIN 1"/>
    <property type="match status" value="1"/>
</dbReference>
<feature type="domain" description="GBD/FH3" evidence="10">
    <location>
        <begin position="1"/>
        <end position="305"/>
    </location>
</feature>
<keyword evidence="6" id="KW-0406">Ion transport</keyword>
<feature type="compositionally biased region" description="Low complexity" evidence="7">
    <location>
        <begin position="2314"/>
        <end position="2325"/>
    </location>
</feature>
<evidence type="ECO:0000256" key="6">
    <source>
        <dbReference type="RuleBase" id="RU003722"/>
    </source>
</evidence>
<dbReference type="InterPro" id="IPR004709">
    <property type="entry name" value="NaH_exchanger"/>
</dbReference>
<feature type="compositionally biased region" description="Acidic residues" evidence="7">
    <location>
        <begin position="1146"/>
        <end position="1156"/>
    </location>
</feature>
<feature type="compositionally biased region" description="Basic and acidic residues" evidence="7">
    <location>
        <begin position="515"/>
        <end position="525"/>
    </location>
</feature>
<dbReference type="PROSITE" id="PS51232">
    <property type="entry name" value="GBD_FH3"/>
    <property type="match status" value="1"/>
</dbReference>
<feature type="compositionally biased region" description="Basic and acidic residues" evidence="7">
    <location>
        <begin position="216"/>
        <end position="235"/>
    </location>
</feature>
<feature type="transmembrane region" description="Helical" evidence="8">
    <location>
        <begin position="1530"/>
        <end position="1551"/>
    </location>
</feature>
<evidence type="ECO:0000313" key="12">
    <source>
        <dbReference type="EMBL" id="KAI2662597.1"/>
    </source>
</evidence>
<evidence type="ECO:0000256" key="5">
    <source>
        <dbReference type="ARBA" id="ARBA00023203"/>
    </source>
</evidence>
<dbReference type="PRINTS" id="PR01084">
    <property type="entry name" value="NAHEXCHNGR"/>
</dbReference>
<feature type="domain" description="DAD" evidence="9">
    <location>
        <begin position="1199"/>
        <end position="1232"/>
    </location>
</feature>
<feature type="compositionally biased region" description="Pro residues" evidence="7">
    <location>
        <begin position="2356"/>
        <end position="2366"/>
    </location>
</feature>
<keyword evidence="6" id="KW-0915">Sodium</keyword>
<comment type="subcellular location">
    <subcellularLocation>
        <location evidence="1">Membrane</location>
        <topology evidence="1">Multi-pass membrane protein</topology>
    </subcellularLocation>
</comment>
<dbReference type="InterPro" id="IPR016024">
    <property type="entry name" value="ARM-type_fold"/>
</dbReference>
<dbReference type="InterPro" id="IPR015425">
    <property type="entry name" value="FH2_Formin"/>
</dbReference>
<feature type="compositionally biased region" description="Low complexity" evidence="7">
    <location>
        <begin position="252"/>
        <end position="293"/>
    </location>
</feature>
<feature type="region of interest" description="Disordered" evidence="7">
    <location>
        <begin position="1212"/>
        <end position="1233"/>
    </location>
</feature>
<keyword evidence="6" id="KW-0050">Antiport</keyword>
<evidence type="ECO:0000259" key="10">
    <source>
        <dbReference type="PROSITE" id="PS51232"/>
    </source>
</evidence>
<feature type="domain" description="FH2" evidence="11">
    <location>
        <begin position="679"/>
        <end position="1057"/>
    </location>
</feature>
<evidence type="ECO:0000313" key="13">
    <source>
        <dbReference type="Proteomes" id="UP000830375"/>
    </source>
</evidence>
<feature type="transmembrane region" description="Helical" evidence="8">
    <location>
        <begin position="1557"/>
        <end position="1577"/>
    </location>
</feature>
<feature type="transmembrane region" description="Helical" evidence="8">
    <location>
        <begin position="1649"/>
        <end position="1666"/>
    </location>
</feature>
<dbReference type="Proteomes" id="UP000830375">
    <property type="component" value="Unassembled WGS sequence"/>
</dbReference>
<keyword evidence="6" id="KW-0739">Sodium transport</keyword>
<feature type="region of interest" description="Disordered" evidence="7">
    <location>
        <begin position="202"/>
        <end position="323"/>
    </location>
</feature>
<dbReference type="InterPro" id="IPR042201">
    <property type="entry name" value="FH2_Formin_sf"/>
</dbReference>
<feature type="region of interest" description="Disordered" evidence="7">
    <location>
        <begin position="1075"/>
        <end position="1098"/>
    </location>
</feature>
<comment type="caution">
    <text evidence="12">The sequence shown here is derived from an EMBL/GenBank/DDBJ whole genome shotgun (WGS) entry which is preliminary data.</text>
</comment>
<feature type="compositionally biased region" description="Pro residues" evidence="7">
    <location>
        <begin position="619"/>
        <end position="675"/>
    </location>
</feature>
<feature type="compositionally biased region" description="Low complexity" evidence="7">
    <location>
        <begin position="1075"/>
        <end position="1088"/>
    </location>
</feature>
<keyword evidence="6" id="KW-0813">Transport</keyword>
<dbReference type="Pfam" id="PF00999">
    <property type="entry name" value="Na_H_Exchanger"/>
    <property type="match status" value="1"/>
</dbReference>
<dbReference type="SUPFAM" id="SSF48371">
    <property type="entry name" value="ARM repeat"/>
    <property type="match status" value="1"/>
</dbReference>
<feature type="transmembrane region" description="Helical" evidence="8">
    <location>
        <begin position="1866"/>
        <end position="1884"/>
    </location>
</feature>
<feature type="compositionally biased region" description="Low complexity" evidence="7">
    <location>
        <begin position="443"/>
        <end position="454"/>
    </location>
</feature>
<keyword evidence="4 8" id="KW-0472">Membrane</keyword>
<dbReference type="InterPro" id="IPR006153">
    <property type="entry name" value="Cation/H_exchanger_TM"/>
</dbReference>
<keyword evidence="2 6" id="KW-0812">Transmembrane</keyword>
<organism evidence="12 13">
    <name type="scientific">Labeo rohita</name>
    <name type="common">Indian major carp</name>
    <name type="synonym">Cyprinus rohita</name>
    <dbReference type="NCBI Taxonomy" id="84645"/>
    <lineage>
        <taxon>Eukaryota</taxon>
        <taxon>Metazoa</taxon>
        <taxon>Chordata</taxon>
        <taxon>Craniata</taxon>
        <taxon>Vertebrata</taxon>
        <taxon>Euteleostomi</taxon>
        <taxon>Actinopterygii</taxon>
        <taxon>Neopterygii</taxon>
        <taxon>Teleostei</taxon>
        <taxon>Ostariophysi</taxon>
        <taxon>Cypriniformes</taxon>
        <taxon>Cyprinidae</taxon>
        <taxon>Labeoninae</taxon>
        <taxon>Labeonini</taxon>
        <taxon>Labeo</taxon>
    </lineage>
</organism>
<dbReference type="PANTHER" id="PTHR45920">
    <property type="entry name" value="FORMIN HOMOLOGY 2 DOMAIN CONTAINING, ISOFORM I"/>
    <property type="match status" value="1"/>
</dbReference>
<dbReference type="NCBIfam" id="TIGR00840">
    <property type="entry name" value="b_cpa1"/>
    <property type="match status" value="1"/>
</dbReference>
<feature type="region of interest" description="Disordered" evidence="7">
    <location>
        <begin position="339"/>
        <end position="389"/>
    </location>
</feature>
<evidence type="ECO:0000256" key="1">
    <source>
        <dbReference type="ARBA" id="ARBA00004141"/>
    </source>
</evidence>
<dbReference type="SUPFAM" id="SSF101447">
    <property type="entry name" value="Formin homology 2 domain (FH2 domain)"/>
    <property type="match status" value="1"/>
</dbReference>
<keyword evidence="3 8" id="KW-1133">Transmembrane helix</keyword>
<dbReference type="Pfam" id="PF02181">
    <property type="entry name" value="FH2"/>
    <property type="match status" value="1"/>
</dbReference>
<dbReference type="Gene3D" id="1.20.58.2220">
    <property type="entry name" value="Formin, FH2 domain"/>
    <property type="match status" value="1"/>
</dbReference>
<proteinExistence type="inferred from homology"/>
<evidence type="ECO:0000256" key="3">
    <source>
        <dbReference type="ARBA" id="ARBA00022989"/>
    </source>
</evidence>
<feature type="compositionally biased region" description="Polar residues" evidence="7">
    <location>
        <begin position="242"/>
        <end position="251"/>
    </location>
</feature>
<evidence type="ECO:0000256" key="4">
    <source>
        <dbReference type="ARBA" id="ARBA00023136"/>
    </source>
</evidence>
<feature type="compositionally biased region" description="Polar residues" evidence="7">
    <location>
        <begin position="431"/>
        <end position="442"/>
    </location>
</feature>
<keyword evidence="5" id="KW-0009">Actin-binding</keyword>
<dbReference type="PROSITE" id="PS51444">
    <property type="entry name" value="FH2"/>
    <property type="match status" value="1"/>
</dbReference>
<dbReference type="Pfam" id="PF24959">
    <property type="entry name" value="FH3_FHOD1-3"/>
    <property type="match status" value="1"/>
</dbReference>
<feature type="region of interest" description="Disordered" evidence="7">
    <location>
        <begin position="404"/>
        <end position="681"/>
    </location>
</feature>
<feature type="compositionally biased region" description="Polar residues" evidence="7">
    <location>
        <begin position="1212"/>
        <end position="1224"/>
    </location>
</feature>
<sequence length="2401" mass="265713">MFPFPARNGFLCWSPHTMGLTSEAPFVTVLQDCSLKKLYNSHGPELRRSLFSLKQLFQDDKDLVPEFVISEALSQIMLFVDGMNGVVNHNETVQWLYTLTGSLSRLVVKTALKLLIVFVEYTESNSPLLIQAVSVVDGKRGVKPWAYLTDILSEKNGSDTELLIYTMTLINKTLAALPDQDSFYDVTDCLEQLGMEAIVQKRMTSSGTEDGEIDEGAPHVRKDRRKLTPTEQEGRKSRRSSSHNLTDSSFRPDSPTVSVSSNSPTPEVMRTVSPQLSDSSSSPVPGSPVLTSPFSTTSRSATPPLPPVTNGAESAATSEQEHSLGRSFMSQYIAHMGISRRRLKKERSITEETSSSSSRASFTETDSPPMIPSPTAAEQPSRTEGKRVFKDNFLRSLAASQWEKKRKSFGAHEKPSLSESVASPDVEASTEAEQPVSSSTTAGSISGQESQGGSAVEQHSTLSNDRKFMLDMLYSKNNNTSGGLKSPSLESALEDHGITSMAGRLSRLQSCSSQHTEDTSRRAELESLEGTAQAARAKLEEERNRKLHPQYSIEAETHSQSLEKTMMTPLSRGSRDAWEKLQPSSRPLRIKDLDFSDLMEEEDIDVLDIDTFDTGLPNGVPPPPPPMPGLGSPPPPPPPPPPPGPSSLAPPPPPPPPPGGLSVPPPPPGLLPPSPFQGNDPAFLKKRKTVKLFWKELKQPDSPRKCKFGRGTVWASLDKVAVDTAKLEHLFESKGKDLPVAKKGAETKKAAILVLDPKRSNAINIGMTVLPAIHVIKSAILTFDEFAISKEGIEKILTMTPTDEEKQKIQEAQLANPDVPLGTAEQFLLALSSISGLTARLQLWAFKLNYETLEKEIAEPLFDLKLGMEQLAKNKTFKLANKANAKGFELSYLEKVTEVKDTVHRQSLLHHTCNFVVENYPDTTDLYSEISAVTRSAKLSENLIQLERKCKVSWDNLKVMAKHETKPNLKNKMTEFLKDCTERIIILKVVHRRIINRFHSFLLYLGQPSYSVRDTKVTQFCKIISEFALEYRTTRERVLTQKRKRAVHRERTKTRGKLITETEKFSGAVPQLSLEVSPSPVSSTVESEPAQDEHENMKNLLITNNDNNKLRRSRAVRKILTSAGDTSPISPTLLLSDEVESQSAQNDDDDDDDDDEGRAIAQDAWSGFAQLTMYYELNSIGRVSTNMSVAKEDSASSQDDATDEIMDRLVKSVTQNPTERASSPKTRKRSRLNRKSLRRTLKSGLSVDVVQALGLGSNNGKSSLDRFVDATTILYTAVSHFCPDIIYCASFTFLVLPLLWCYKICAWTTLFLAEEKMMSDGSLIRTSSCTTESRVPIRQLHLRELPASGVCVDVMRGLSLLLFITVASDAATDLYVTGASLQPELGVSAAPAVTSPVGSRYVPEEYGHPGIALARSAEEPAAPSTEDGESSHHHGGGGYKIVQWEWSYVQTPYIIASWLLVASVAKIRKFCNISFRVLNELCYKDATELPLPVELSEESCVLLNRGCSALCSAFGCKTVRKKRKAPAFPFHWQTLLGICIRIFSVFFFVFVRAHMHVFVQMSSMLFFWLYVSVFLSSKAMATYLSPQSILTFFSLFSVLSTLQSSVFHFSQRFTTAVPESCMLILLGLVLGAVVLIASKKQPYQLDPGLFFLFLLPTIVGDAGYFMPARLFFDNLGAILMYAVVGTLWNAFCTGFYEKVNAGLMDFLLFGALISAVDPVAVIAVFEEVHVNETLFIIVFGESLVNDAVTVVLYKVYISFVEVGPGNVHTADYFKGIASFLIVSIGGTLVGLFFAVILAFVTRFTKKVRIIEPLFVFLLVYLAYLTAELFSLSAILSMTFCGIGCNKYVEANISQKSRTTVKYTMKTLASIAETIIFIFLGISAVDKSKWAWDTGLVVSTLIFILVFRAIGVVGQTWFLNWFRLVPLDKIDQVVMSYGGLRGAVAFALVVLLDKEQVKAKDYFVATTIIVVFFTVMFQGLTIKPLVKWLKVPRSTNRKPTINEEIHERAFDHILTAVEDIAGLNGYHHWRDKWEQFDKNYLSKLLLRKSVYHKSELWEAYQKINIRDAISVIDQGGNVLTSARLSLPSMASRTSFPEVTNVTNYLRENGSGVCLDLQVIDTVPGAKIEEELETHHVLAGNLYKPRRRYQSHYSRHFMTVGEKERQDREVFQRNMRNRLESFKSTRYKHKDDDVGITFVARKAPETPKERPKSVPAALDVCQSPVAAPPSPTCGEKNLPWKSGVGSLPPCVSVEATKIIPIDLQQAWNQSISSLESLASPPAPPEPQHPRVSALSRLGGPLRTPAKGKSSGGVNAGSGSNTSSPSSGQFKFPTGKEEEEESTLSQQQQEMQPLMSSLRPPPPPPPPPAAQSATKRRNPCVYLRSLVTVPPSGAEPQSRKPTQL</sequence>
<feature type="compositionally biased region" description="Low complexity" evidence="7">
    <location>
        <begin position="2340"/>
        <end position="2355"/>
    </location>
</feature>
<keyword evidence="13" id="KW-1185">Reference proteome</keyword>
<feature type="transmembrane region" description="Helical" evidence="8">
    <location>
        <begin position="1963"/>
        <end position="1985"/>
    </location>
</feature>